<dbReference type="Proteomes" id="UP000318307">
    <property type="component" value="Unassembled WGS sequence"/>
</dbReference>
<accession>A0A562RY77</accession>
<keyword evidence="2" id="KW-1185">Reference proteome</keyword>
<gene>
    <name evidence="1" type="ORF">LZ24_01247</name>
</gene>
<evidence type="ECO:0000313" key="1">
    <source>
        <dbReference type="EMBL" id="TWI74017.1"/>
    </source>
</evidence>
<organism evidence="1 2">
    <name type="scientific">Desulfobotulus alkaliphilus</name>
    <dbReference type="NCBI Taxonomy" id="622671"/>
    <lineage>
        <taxon>Bacteria</taxon>
        <taxon>Pseudomonadati</taxon>
        <taxon>Thermodesulfobacteriota</taxon>
        <taxon>Desulfobacteria</taxon>
        <taxon>Desulfobacterales</taxon>
        <taxon>Desulfobacteraceae</taxon>
        <taxon>Desulfobotulus</taxon>
    </lineage>
</organism>
<proteinExistence type="predicted"/>
<dbReference type="Pfam" id="PF14103">
    <property type="entry name" value="DUF4276"/>
    <property type="match status" value="1"/>
</dbReference>
<dbReference type="InterPro" id="IPR025455">
    <property type="entry name" value="DUF4276"/>
</dbReference>
<dbReference type="RefSeq" id="WP_144683525.1">
    <property type="nucleotide sequence ID" value="NZ_VLLC01000007.1"/>
</dbReference>
<reference evidence="1 2" key="1">
    <citation type="submission" date="2019-07" db="EMBL/GenBank/DDBJ databases">
        <title>Genome sequencing of 100 strains of the haloalkaliphilic chemolithoautotrophic sulfur-oxidizing bacterium Thioalkalivibrio.</title>
        <authorList>
            <person name="Muyzer G."/>
        </authorList>
    </citation>
    <scope>NUCLEOTIDE SEQUENCE [LARGE SCALE GENOMIC DNA]</scope>
    <source>
        <strain evidence="1 2">ASO4-4</strain>
    </source>
</reference>
<dbReference type="AlphaFoldDB" id="A0A562RY77"/>
<dbReference type="OrthoDB" id="283783at2"/>
<evidence type="ECO:0000313" key="2">
    <source>
        <dbReference type="Proteomes" id="UP000318307"/>
    </source>
</evidence>
<sequence length="208" mass="23643">MLEKLLVFVEEYSMEAALELLLPKMLDATDYQIIRFQCKDDLLKQLPVRLKGYSSWMPENWSVLVLVDRDDDDCSVLKHKLEQAAISSGFVTKTSAAKGQRFNVTNRIVIEELEAWYFGDWNAVKAAYPKVPVTIPQKAPYRNPDAISGGTWEALERVLKQAGYFSTGLRKAECAREIALHMNIHQNRSGSFNMFLTAVQAILDKKVI</sequence>
<dbReference type="EMBL" id="VLLC01000007">
    <property type="protein sequence ID" value="TWI74017.1"/>
    <property type="molecule type" value="Genomic_DNA"/>
</dbReference>
<protein>
    <submittedName>
        <fullName evidence="1">Uncharacterized protein DUF4276</fullName>
    </submittedName>
</protein>
<comment type="caution">
    <text evidence="1">The sequence shown here is derived from an EMBL/GenBank/DDBJ whole genome shotgun (WGS) entry which is preliminary data.</text>
</comment>
<name>A0A562RY77_9BACT</name>